<feature type="region of interest" description="Disordered" evidence="6">
    <location>
        <begin position="187"/>
        <end position="216"/>
    </location>
</feature>
<dbReference type="PANTHER" id="PTHR33048:SF47">
    <property type="entry name" value="INTEGRAL MEMBRANE PROTEIN-RELATED"/>
    <property type="match status" value="1"/>
</dbReference>
<dbReference type="AlphaFoldDB" id="A0A9W8WR60"/>
<evidence type="ECO:0000256" key="5">
    <source>
        <dbReference type="ARBA" id="ARBA00038359"/>
    </source>
</evidence>
<comment type="similarity">
    <text evidence="5">Belongs to the SAT4 family.</text>
</comment>
<proteinExistence type="inferred from homology"/>
<dbReference type="OrthoDB" id="5417844at2759"/>
<dbReference type="InterPro" id="IPR052337">
    <property type="entry name" value="SAT4-like"/>
</dbReference>
<sequence length="251" mass="27405">MAPQLGMTVFNCLPVQAAWDPTVRDATCLATRIIYLGGSIPNVITDVILVAMPLPYVWRLHAPLTQRLMLAAMFALGVFIAIVSLVRLIVFVQIPLSTAGDVTYNFREVIVWSIVEVNIGLTCTCLPSLKPAFALVGLNKLFASSGSARPSNGQPYRPSEQWPGYKQYHRSLTPRKKGATGGLFSTLAGSTRTGSDEEVEMIDKSSHGTARTEIEGTRMCDRPRPEAVPRGAIQVQKDWGVFVDDSRGQRG</sequence>
<gene>
    <name evidence="9" type="ORF">N0V87_009533</name>
</gene>
<feature type="transmembrane region" description="Helical" evidence="7">
    <location>
        <begin position="68"/>
        <end position="90"/>
    </location>
</feature>
<name>A0A9W8WR60_9PLEO</name>
<dbReference type="Pfam" id="PF20684">
    <property type="entry name" value="Fung_rhodopsin"/>
    <property type="match status" value="1"/>
</dbReference>
<feature type="domain" description="Rhodopsin" evidence="8">
    <location>
        <begin position="7"/>
        <end position="133"/>
    </location>
</feature>
<comment type="subcellular location">
    <subcellularLocation>
        <location evidence="1">Membrane</location>
        <topology evidence="1">Multi-pass membrane protein</topology>
    </subcellularLocation>
</comment>
<keyword evidence="10" id="KW-1185">Reference proteome</keyword>
<dbReference type="InterPro" id="IPR049326">
    <property type="entry name" value="Rhodopsin_dom_fungi"/>
</dbReference>
<protein>
    <recommendedName>
        <fullName evidence="8">Rhodopsin domain-containing protein</fullName>
    </recommendedName>
</protein>
<evidence type="ECO:0000256" key="6">
    <source>
        <dbReference type="SAM" id="MobiDB-lite"/>
    </source>
</evidence>
<evidence type="ECO:0000259" key="8">
    <source>
        <dbReference type="Pfam" id="PF20684"/>
    </source>
</evidence>
<evidence type="ECO:0000256" key="7">
    <source>
        <dbReference type="SAM" id="Phobius"/>
    </source>
</evidence>
<evidence type="ECO:0000256" key="2">
    <source>
        <dbReference type="ARBA" id="ARBA00022692"/>
    </source>
</evidence>
<dbReference type="Proteomes" id="UP001140562">
    <property type="component" value="Unassembled WGS sequence"/>
</dbReference>
<feature type="compositionally biased region" description="Basic and acidic residues" evidence="6">
    <location>
        <begin position="201"/>
        <end position="216"/>
    </location>
</feature>
<organism evidence="9 10">
    <name type="scientific">Didymella glomerata</name>
    <dbReference type="NCBI Taxonomy" id="749621"/>
    <lineage>
        <taxon>Eukaryota</taxon>
        <taxon>Fungi</taxon>
        <taxon>Dikarya</taxon>
        <taxon>Ascomycota</taxon>
        <taxon>Pezizomycotina</taxon>
        <taxon>Dothideomycetes</taxon>
        <taxon>Pleosporomycetidae</taxon>
        <taxon>Pleosporales</taxon>
        <taxon>Pleosporineae</taxon>
        <taxon>Didymellaceae</taxon>
        <taxon>Didymella</taxon>
    </lineage>
</organism>
<evidence type="ECO:0000256" key="3">
    <source>
        <dbReference type="ARBA" id="ARBA00022989"/>
    </source>
</evidence>
<feature type="transmembrane region" description="Helical" evidence="7">
    <location>
        <begin position="33"/>
        <end position="56"/>
    </location>
</feature>
<reference evidence="9" key="1">
    <citation type="submission" date="2022-10" db="EMBL/GenBank/DDBJ databases">
        <title>Tapping the CABI collections for fungal endophytes: first genome assemblies for Collariella, Neodidymelliopsis, Ascochyta clinopodiicola, Didymella pomorum, Didymosphaeria variabile, Neocosmospora piperis and Neocucurbitaria cava.</title>
        <authorList>
            <person name="Hill R."/>
        </authorList>
    </citation>
    <scope>NUCLEOTIDE SEQUENCE</scope>
    <source>
        <strain evidence="9">IMI 360193</strain>
    </source>
</reference>
<evidence type="ECO:0000313" key="9">
    <source>
        <dbReference type="EMBL" id="KAJ4330983.1"/>
    </source>
</evidence>
<evidence type="ECO:0000313" key="10">
    <source>
        <dbReference type="Proteomes" id="UP001140562"/>
    </source>
</evidence>
<evidence type="ECO:0000256" key="1">
    <source>
        <dbReference type="ARBA" id="ARBA00004141"/>
    </source>
</evidence>
<dbReference type="EMBL" id="JAPEUV010000168">
    <property type="protein sequence ID" value="KAJ4330983.1"/>
    <property type="molecule type" value="Genomic_DNA"/>
</dbReference>
<evidence type="ECO:0000256" key="4">
    <source>
        <dbReference type="ARBA" id="ARBA00023136"/>
    </source>
</evidence>
<comment type="caution">
    <text evidence="9">The sequence shown here is derived from an EMBL/GenBank/DDBJ whole genome shotgun (WGS) entry which is preliminary data.</text>
</comment>
<dbReference type="GO" id="GO:0016020">
    <property type="term" value="C:membrane"/>
    <property type="evidence" value="ECO:0007669"/>
    <property type="project" value="UniProtKB-SubCell"/>
</dbReference>
<accession>A0A9W8WR60</accession>
<keyword evidence="4 7" id="KW-0472">Membrane</keyword>
<dbReference type="PANTHER" id="PTHR33048">
    <property type="entry name" value="PTH11-LIKE INTEGRAL MEMBRANE PROTEIN (AFU_ORTHOLOGUE AFUA_5G11245)"/>
    <property type="match status" value="1"/>
</dbReference>
<keyword evidence="3 7" id="KW-1133">Transmembrane helix</keyword>
<keyword evidence="2 7" id="KW-0812">Transmembrane</keyword>